<organism evidence="8 9">
    <name type="scientific">Candida viswanathii</name>
    <dbReference type="NCBI Taxonomy" id="5486"/>
    <lineage>
        <taxon>Eukaryota</taxon>
        <taxon>Fungi</taxon>
        <taxon>Dikarya</taxon>
        <taxon>Ascomycota</taxon>
        <taxon>Saccharomycotina</taxon>
        <taxon>Pichiomycetes</taxon>
        <taxon>Debaryomycetaceae</taxon>
        <taxon>Candida/Lodderomyces clade</taxon>
        <taxon>Candida</taxon>
    </lineage>
</organism>
<evidence type="ECO:0000313" key="8">
    <source>
        <dbReference type="EMBL" id="RCK54810.1"/>
    </source>
</evidence>
<dbReference type="Pfam" id="PF11765">
    <property type="entry name" value="Hyphal_reg_CWP"/>
    <property type="match status" value="1"/>
</dbReference>
<reference evidence="8 9" key="1">
    <citation type="submission" date="2018-06" db="EMBL/GenBank/DDBJ databases">
        <title>Whole genome sequencing of Candida tropicalis (genome annotated by CSBL at Korea University).</title>
        <authorList>
            <person name="Ahn J."/>
        </authorList>
    </citation>
    <scope>NUCLEOTIDE SEQUENCE [LARGE SCALE GENOMIC DNA]</scope>
    <source>
        <strain evidence="8 9">ATCC 20962</strain>
    </source>
</reference>
<evidence type="ECO:0000256" key="3">
    <source>
        <dbReference type="ARBA" id="ARBA00022525"/>
    </source>
</evidence>
<keyword evidence="5" id="KW-0325">Glycoprotein</keyword>
<dbReference type="GO" id="GO:0009277">
    <property type="term" value="C:fungal-type cell wall"/>
    <property type="evidence" value="ECO:0007669"/>
    <property type="project" value="UniProtKB-ARBA"/>
</dbReference>
<feature type="chain" id="PRO_5016842680" evidence="6">
    <location>
        <begin position="20"/>
        <end position="670"/>
    </location>
</feature>
<sequence>MLLKNLIVPLLATTATVTATFDLTASLTKYASFDFGCGDISISKGASFSLIDKFDAAFQGDITIEKDCEFFLASKVEALKVTVAGLFNKIVNKGIWCINSLEAAKQATCNIIGASFENTGQCIFAVKAEIVKIISLKWKNSGCLHFYQEFKTSCIAEIGAWLGFLTNEGTICLTNYKCKNSASIIGGGCIAIEKDSCFYIANSLLQIDTKHTFFLGAGNPTIQASPNVFPQTFNVANFGGSHKIGLDCPLQASGGWFGQKSFSYDSKKGILTLRASGLASQNFKIGTGYDEKKFSIVSDDSVGAVSVKNGAIQYNGPCPNPGRPSICQACPPPPSVPGTEPTTTTTTVVSTKTDGAICTEIDEVRISTDATGSWFTTTSTSLNCGAPSQASSIPNTQVTVTSTYTGVTTLTTTASGTSTDTVIVQVPSTPNSQVTTTTTATDVTEATATTITGTSTDTVIVVVPATTETTSTLTNTWTGTVTTTVTTSDLVIVQVPSSDISSALSTLTAGSSADSSSEDEGGYSTSYTTVTAKTTEIVTVTSCSNNGCHQTTAPTGVTVITVTESDISTVITTYCPLTQTHTLGVSSSSTVDLGCPTGWFGFDGLPGKNIHFDFSASKSIGFYIDVNKFHKRDEGNSSSSSSSSAAAGAMNTVYGVEFLSAVALVLAFIF</sequence>
<evidence type="ECO:0000256" key="1">
    <source>
        <dbReference type="ARBA" id="ARBA00004191"/>
    </source>
</evidence>
<evidence type="ECO:0000259" key="7">
    <source>
        <dbReference type="Pfam" id="PF11765"/>
    </source>
</evidence>
<dbReference type="Pfam" id="PF13928">
    <property type="entry name" value="Flocculin_t3"/>
    <property type="match status" value="1"/>
</dbReference>
<dbReference type="InterPro" id="IPR021031">
    <property type="entry name" value="Hyphal-reg_cell_wall_N"/>
</dbReference>
<accession>A0A367XNR9</accession>
<dbReference type="EMBL" id="QLNQ01000030">
    <property type="protein sequence ID" value="RCK54810.1"/>
    <property type="molecule type" value="Genomic_DNA"/>
</dbReference>
<keyword evidence="4 6" id="KW-0732">Signal</keyword>
<dbReference type="AlphaFoldDB" id="A0A367XNR9"/>
<name>A0A367XNR9_9ASCO</name>
<dbReference type="InterPro" id="IPR025928">
    <property type="entry name" value="Flocculin_t3_rpt"/>
</dbReference>
<comment type="caution">
    <text evidence="8">The sequence shown here is derived from an EMBL/GenBank/DDBJ whole genome shotgun (WGS) entry which is preliminary data.</text>
</comment>
<evidence type="ECO:0000256" key="2">
    <source>
        <dbReference type="ARBA" id="ARBA00022512"/>
    </source>
</evidence>
<keyword evidence="9" id="KW-1185">Reference proteome</keyword>
<protein>
    <submittedName>
        <fullName evidence="8">Cell wall protein IFF11</fullName>
    </submittedName>
</protein>
<dbReference type="STRING" id="5486.A0A367XNR9"/>
<feature type="signal peptide" evidence="6">
    <location>
        <begin position="1"/>
        <end position="19"/>
    </location>
</feature>
<keyword evidence="3" id="KW-0964">Secreted</keyword>
<proteinExistence type="predicted"/>
<gene>
    <name evidence="8" type="primary">IFF11_2</name>
    <name evidence="8" type="ORF">Cantr_04709</name>
</gene>
<dbReference type="Proteomes" id="UP000253472">
    <property type="component" value="Unassembled WGS sequence"/>
</dbReference>
<dbReference type="OrthoDB" id="4022214at2759"/>
<feature type="domain" description="Hyphally-regulated cell wall protein N-terminal" evidence="7">
    <location>
        <begin position="13"/>
        <end position="337"/>
    </location>
</feature>
<evidence type="ECO:0000313" key="9">
    <source>
        <dbReference type="Proteomes" id="UP000253472"/>
    </source>
</evidence>
<evidence type="ECO:0000256" key="4">
    <source>
        <dbReference type="ARBA" id="ARBA00022729"/>
    </source>
</evidence>
<comment type="subcellular location">
    <subcellularLocation>
        <location evidence="1">Secreted</location>
        <location evidence="1">Cell wall</location>
    </subcellularLocation>
</comment>
<keyword evidence="2" id="KW-0134">Cell wall</keyword>
<evidence type="ECO:0000256" key="5">
    <source>
        <dbReference type="ARBA" id="ARBA00023180"/>
    </source>
</evidence>
<evidence type="ECO:0000256" key="6">
    <source>
        <dbReference type="SAM" id="SignalP"/>
    </source>
</evidence>